<dbReference type="Proteomes" id="UP001605036">
    <property type="component" value="Unassembled WGS sequence"/>
</dbReference>
<comment type="caution">
    <text evidence="2">The sequence shown here is derived from an EMBL/GenBank/DDBJ whole genome shotgun (WGS) entry which is preliminary data.</text>
</comment>
<evidence type="ECO:0000256" key="1">
    <source>
        <dbReference type="SAM" id="MobiDB-lite"/>
    </source>
</evidence>
<evidence type="ECO:0000313" key="3">
    <source>
        <dbReference type="Proteomes" id="UP001605036"/>
    </source>
</evidence>
<sequence length="331" mass="35317">MIQGMRVQDASTLPNKLNEANSPDDRLVIMQPMVQPVMGEYLWQPESQRFTTFTKPARLQLQGLGHMGQEGLTGQVGTNQPSFGLLSAGASGSRQAYPMRIVGSPEPGLHRTDPVSVDAPLGGPSLHPTPPLSVQQPGPESEAEKETKTGNKTVTFASPSSRQTANSQQGVSRTANIFEALNASDQKQDKNGHLSTSSAENRNLPAQEDNNSQDSDTEETSSSEMSEDNLSESEKEDQGDEGLNAMAVTGTEHQDPVGNRNQIQVPDTEEDGMEESEGELPANDPGTEEANPFGPILPAPEAHVTGEAHPATEKATVGSKIVNNVLFSLEV</sequence>
<feature type="compositionally biased region" description="Polar residues" evidence="1">
    <location>
        <begin position="9"/>
        <end position="21"/>
    </location>
</feature>
<accession>A0ABD1Y2C3</accession>
<proteinExistence type="predicted"/>
<name>A0ABD1Y2C3_9MARC</name>
<dbReference type="AlphaFoldDB" id="A0ABD1Y2C3"/>
<feature type="compositionally biased region" description="Polar residues" evidence="1">
    <location>
        <begin position="150"/>
        <end position="175"/>
    </location>
</feature>
<reference evidence="2 3" key="1">
    <citation type="submission" date="2024-09" db="EMBL/GenBank/DDBJ databases">
        <title>Chromosome-scale assembly of Riccia fluitans.</title>
        <authorList>
            <person name="Paukszto L."/>
            <person name="Sawicki J."/>
            <person name="Karawczyk K."/>
            <person name="Piernik-Szablinska J."/>
            <person name="Szczecinska M."/>
            <person name="Mazdziarz M."/>
        </authorList>
    </citation>
    <scope>NUCLEOTIDE SEQUENCE [LARGE SCALE GENOMIC DNA]</scope>
    <source>
        <strain evidence="2">Rf_01</strain>
        <tissue evidence="2">Aerial parts of the thallus</tissue>
    </source>
</reference>
<organism evidence="2 3">
    <name type="scientific">Riccia fluitans</name>
    <dbReference type="NCBI Taxonomy" id="41844"/>
    <lineage>
        <taxon>Eukaryota</taxon>
        <taxon>Viridiplantae</taxon>
        <taxon>Streptophyta</taxon>
        <taxon>Embryophyta</taxon>
        <taxon>Marchantiophyta</taxon>
        <taxon>Marchantiopsida</taxon>
        <taxon>Marchantiidae</taxon>
        <taxon>Marchantiales</taxon>
        <taxon>Ricciaceae</taxon>
        <taxon>Riccia</taxon>
    </lineage>
</organism>
<gene>
    <name evidence="2" type="ORF">R1flu_001100</name>
</gene>
<keyword evidence="3" id="KW-1185">Reference proteome</keyword>
<protein>
    <submittedName>
        <fullName evidence="2">Uncharacterized protein</fullName>
    </submittedName>
</protein>
<feature type="region of interest" description="Disordered" evidence="1">
    <location>
        <begin position="1"/>
        <end position="22"/>
    </location>
</feature>
<feature type="compositionally biased region" description="Acidic residues" evidence="1">
    <location>
        <begin position="215"/>
        <end position="240"/>
    </location>
</feature>
<dbReference type="EMBL" id="JBHFFA010000006">
    <property type="protein sequence ID" value="KAL2620895.1"/>
    <property type="molecule type" value="Genomic_DNA"/>
</dbReference>
<evidence type="ECO:0000313" key="2">
    <source>
        <dbReference type="EMBL" id="KAL2620895.1"/>
    </source>
</evidence>
<feature type="region of interest" description="Disordered" evidence="1">
    <location>
        <begin position="98"/>
        <end position="312"/>
    </location>
</feature>
<feature type="compositionally biased region" description="Acidic residues" evidence="1">
    <location>
        <begin position="267"/>
        <end position="278"/>
    </location>
</feature>